<feature type="compositionally biased region" description="Polar residues" evidence="7">
    <location>
        <begin position="829"/>
        <end position="843"/>
    </location>
</feature>
<feature type="compositionally biased region" description="Low complexity" evidence="7">
    <location>
        <begin position="69"/>
        <end position="82"/>
    </location>
</feature>
<dbReference type="GO" id="GO:0005874">
    <property type="term" value="C:microtubule"/>
    <property type="evidence" value="ECO:0007669"/>
    <property type="project" value="UniProtKB-KW"/>
</dbReference>
<evidence type="ECO:0000313" key="9">
    <source>
        <dbReference type="EMBL" id="KIO27848.1"/>
    </source>
</evidence>
<dbReference type="EMBL" id="KN823002">
    <property type="protein sequence ID" value="KIO27848.1"/>
    <property type="molecule type" value="Genomic_DNA"/>
</dbReference>
<dbReference type="PROSITE" id="PS00411">
    <property type="entry name" value="KINESIN_MOTOR_1"/>
    <property type="match status" value="1"/>
</dbReference>
<feature type="domain" description="Kinesin motor" evidence="8">
    <location>
        <begin position="111"/>
        <end position="618"/>
    </location>
</feature>
<keyword evidence="2 5" id="KW-0547">Nucleotide-binding</keyword>
<comment type="similarity">
    <text evidence="5">Belongs to the TRAFAC class myosin-kinesin ATPase superfamily. Kinesin family.</text>
</comment>
<keyword evidence="4 5" id="KW-0505">Motor protein</keyword>
<dbReference type="InterPro" id="IPR027417">
    <property type="entry name" value="P-loop_NTPase"/>
</dbReference>
<dbReference type="GO" id="GO:0005524">
    <property type="term" value="F:ATP binding"/>
    <property type="evidence" value="ECO:0007669"/>
    <property type="project" value="UniProtKB-UniRule"/>
</dbReference>
<dbReference type="Gene3D" id="3.40.850.10">
    <property type="entry name" value="Kinesin motor domain"/>
    <property type="match status" value="1"/>
</dbReference>
<evidence type="ECO:0000256" key="6">
    <source>
        <dbReference type="SAM" id="Coils"/>
    </source>
</evidence>
<dbReference type="Proteomes" id="UP000054248">
    <property type="component" value="Unassembled WGS sequence"/>
</dbReference>
<feature type="compositionally biased region" description="Polar residues" evidence="7">
    <location>
        <begin position="142"/>
        <end position="159"/>
    </location>
</feature>
<dbReference type="SMART" id="SM00129">
    <property type="entry name" value="KISc"/>
    <property type="match status" value="1"/>
</dbReference>
<dbReference type="GO" id="GO:0005634">
    <property type="term" value="C:nucleus"/>
    <property type="evidence" value="ECO:0007669"/>
    <property type="project" value="TreeGrafter"/>
</dbReference>
<organism evidence="9 10">
    <name type="scientific">Tulasnella calospora MUT 4182</name>
    <dbReference type="NCBI Taxonomy" id="1051891"/>
    <lineage>
        <taxon>Eukaryota</taxon>
        <taxon>Fungi</taxon>
        <taxon>Dikarya</taxon>
        <taxon>Basidiomycota</taxon>
        <taxon>Agaricomycotina</taxon>
        <taxon>Agaricomycetes</taxon>
        <taxon>Cantharellales</taxon>
        <taxon>Tulasnellaceae</taxon>
        <taxon>Tulasnella</taxon>
    </lineage>
</organism>
<feature type="region of interest" description="Disordered" evidence="7">
    <location>
        <begin position="765"/>
        <end position="1006"/>
    </location>
</feature>
<keyword evidence="6" id="KW-0175">Coiled coil</keyword>
<feature type="compositionally biased region" description="Basic and acidic residues" evidence="7">
    <location>
        <begin position="993"/>
        <end position="1006"/>
    </location>
</feature>
<evidence type="ECO:0000256" key="5">
    <source>
        <dbReference type="PROSITE-ProRule" id="PRU00283"/>
    </source>
</evidence>
<evidence type="ECO:0000256" key="3">
    <source>
        <dbReference type="ARBA" id="ARBA00022840"/>
    </source>
</evidence>
<feature type="compositionally biased region" description="Low complexity" evidence="7">
    <location>
        <begin position="30"/>
        <end position="53"/>
    </location>
</feature>
<dbReference type="PANTHER" id="PTHR24115">
    <property type="entry name" value="KINESIN-RELATED"/>
    <property type="match status" value="1"/>
</dbReference>
<dbReference type="HOGENOM" id="CLU_001485_9_0_1"/>
<name>A0A0C3L289_9AGAM</name>
<dbReference type="SUPFAM" id="SSF52540">
    <property type="entry name" value="P-loop containing nucleoside triphosphate hydrolases"/>
    <property type="match status" value="1"/>
</dbReference>
<evidence type="ECO:0000256" key="4">
    <source>
        <dbReference type="ARBA" id="ARBA00023175"/>
    </source>
</evidence>
<dbReference type="InterPro" id="IPR036961">
    <property type="entry name" value="Kinesin_motor_dom_sf"/>
</dbReference>
<feature type="region of interest" description="Disordered" evidence="7">
    <location>
        <begin position="350"/>
        <end position="369"/>
    </location>
</feature>
<dbReference type="Pfam" id="PF00225">
    <property type="entry name" value="Kinesin"/>
    <property type="match status" value="1"/>
</dbReference>
<feature type="compositionally biased region" description="Basic and acidic residues" evidence="7">
    <location>
        <begin position="950"/>
        <end position="968"/>
    </location>
</feature>
<feature type="compositionally biased region" description="Acidic residues" evidence="7">
    <location>
        <begin position="773"/>
        <end position="797"/>
    </location>
</feature>
<keyword evidence="1" id="KW-0493">Microtubule</keyword>
<dbReference type="InterPro" id="IPR019821">
    <property type="entry name" value="Kinesin_motor_CS"/>
</dbReference>
<evidence type="ECO:0000256" key="2">
    <source>
        <dbReference type="ARBA" id="ARBA00022741"/>
    </source>
</evidence>
<reference evidence="10" key="2">
    <citation type="submission" date="2015-01" db="EMBL/GenBank/DDBJ databases">
        <title>Evolutionary Origins and Diversification of the Mycorrhizal Mutualists.</title>
        <authorList>
            <consortium name="DOE Joint Genome Institute"/>
            <consortium name="Mycorrhizal Genomics Consortium"/>
            <person name="Kohler A."/>
            <person name="Kuo A."/>
            <person name="Nagy L.G."/>
            <person name="Floudas D."/>
            <person name="Copeland A."/>
            <person name="Barry K.W."/>
            <person name="Cichocki N."/>
            <person name="Veneault-Fourrey C."/>
            <person name="LaButti K."/>
            <person name="Lindquist E.A."/>
            <person name="Lipzen A."/>
            <person name="Lundell T."/>
            <person name="Morin E."/>
            <person name="Murat C."/>
            <person name="Riley R."/>
            <person name="Ohm R."/>
            <person name="Sun H."/>
            <person name="Tunlid A."/>
            <person name="Henrissat B."/>
            <person name="Grigoriev I.V."/>
            <person name="Hibbett D.S."/>
            <person name="Martin F."/>
        </authorList>
    </citation>
    <scope>NUCLEOTIDE SEQUENCE [LARGE SCALE GENOMIC DNA]</scope>
    <source>
        <strain evidence="10">MUT 4182</strain>
    </source>
</reference>
<feature type="compositionally biased region" description="Polar residues" evidence="7">
    <location>
        <begin position="352"/>
        <end position="362"/>
    </location>
</feature>
<evidence type="ECO:0000256" key="7">
    <source>
        <dbReference type="SAM" id="MobiDB-lite"/>
    </source>
</evidence>
<evidence type="ECO:0000256" key="1">
    <source>
        <dbReference type="ARBA" id="ARBA00022701"/>
    </source>
</evidence>
<dbReference type="AlphaFoldDB" id="A0A0C3L289"/>
<gene>
    <name evidence="9" type="ORF">M407DRAFT_22898</name>
</gene>
<feature type="compositionally biased region" description="Polar residues" evidence="7">
    <location>
        <begin position="1"/>
        <end position="21"/>
    </location>
</feature>
<feature type="compositionally biased region" description="Basic and acidic residues" evidence="7">
    <location>
        <begin position="806"/>
        <end position="818"/>
    </location>
</feature>
<dbReference type="GO" id="GO:0008017">
    <property type="term" value="F:microtubule binding"/>
    <property type="evidence" value="ECO:0007669"/>
    <property type="project" value="InterPro"/>
</dbReference>
<evidence type="ECO:0000313" key="10">
    <source>
        <dbReference type="Proteomes" id="UP000054248"/>
    </source>
</evidence>
<dbReference type="PANTHER" id="PTHR24115:SF1008">
    <property type="entry name" value="KINESIN-LIKE PROTEIN SUBITO"/>
    <property type="match status" value="1"/>
</dbReference>
<evidence type="ECO:0000259" key="8">
    <source>
        <dbReference type="PROSITE" id="PS50067"/>
    </source>
</evidence>
<dbReference type="GO" id="GO:0007018">
    <property type="term" value="P:microtubule-based movement"/>
    <property type="evidence" value="ECO:0007669"/>
    <property type="project" value="InterPro"/>
</dbReference>
<feature type="coiled-coil region" evidence="6">
    <location>
        <begin position="693"/>
        <end position="732"/>
    </location>
</feature>
<dbReference type="OrthoDB" id="123929at2759"/>
<keyword evidence="10" id="KW-1185">Reference proteome</keyword>
<protein>
    <recommendedName>
        <fullName evidence="8">Kinesin motor domain-containing protein</fullName>
    </recommendedName>
</protein>
<dbReference type="GO" id="GO:0016887">
    <property type="term" value="F:ATP hydrolysis activity"/>
    <property type="evidence" value="ECO:0007669"/>
    <property type="project" value="TreeGrafter"/>
</dbReference>
<dbReference type="PROSITE" id="PS50067">
    <property type="entry name" value="KINESIN_MOTOR_2"/>
    <property type="match status" value="1"/>
</dbReference>
<feature type="binding site" evidence="5">
    <location>
        <begin position="207"/>
        <end position="214"/>
    </location>
    <ligand>
        <name>ATP</name>
        <dbReference type="ChEBI" id="CHEBI:30616"/>
    </ligand>
</feature>
<dbReference type="GO" id="GO:0003777">
    <property type="term" value="F:microtubule motor activity"/>
    <property type="evidence" value="ECO:0007669"/>
    <property type="project" value="InterPro"/>
</dbReference>
<proteinExistence type="inferred from homology"/>
<feature type="region of interest" description="Disordered" evidence="7">
    <location>
        <begin position="1"/>
        <end position="112"/>
    </location>
</feature>
<dbReference type="STRING" id="1051891.A0A0C3L289"/>
<reference evidence="9 10" key="1">
    <citation type="submission" date="2014-04" db="EMBL/GenBank/DDBJ databases">
        <authorList>
            <consortium name="DOE Joint Genome Institute"/>
            <person name="Kuo A."/>
            <person name="Girlanda M."/>
            <person name="Perotto S."/>
            <person name="Kohler A."/>
            <person name="Nagy L.G."/>
            <person name="Floudas D."/>
            <person name="Copeland A."/>
            <person name="Barry K.W."/>
            <person name="Cichocki N."/>
            <person name="Veneault-Fourrey C."/>
            <person name="LaButti K."/>
            <person name="Lindquist E.A."/>
            <person name="Lipzen A."/>
            <person name="Lundell T."/>
            <person name="Morin E."/>
            <person name="Murat C."/>
            <person name="Sun H."/>
            <person name="Tunlid A."/>
            <person name="Henrissat B."/>
            <person name="Grigoriev I.V."/>
            <person name="Hibbett D.S."/>
            <person name="Martin F."/>
            <person name="Nordberg H.P."/>
            <person name="Cantor M.N."/>
            <person name="Hua S.X."/>
        </authorList>
    </citation>
    <scope>NUCLEOTIDE SEQUENCE [LARGE SCALE GENOMIC DNA]</scope>
    <source>
        <strain evidence="9 10">MUT 4182</strain>
    </source>
</reference>
<feature type="compositionally biased region" description="Basic and acidic residues" evidence="7">
    <location>
        <begin position="898"/>
        <end position="912"/>
    </location>
</feature>
<dbReference type="GO" id="GO:0005871">
    <property type="term" value="C:kinesin complex"/>
    <property type="evidence" value="ECO:0007669"/>
    <property type="project" value="TreeGrafter"/>
</dbReference>
<dbReference type="InterPro" id="IPR001752">
    <property type="entry name" value="Kinesin_motor_dom"/>
</dbReference>
<sequence length="1006" mass="109039">MSSRSKQTAQPAAAPTRSSSRLRLPGTRGSSATEPAAPAARTRNTRNAAASAPQDVPPPAHKASGLIKSVAASASRRVLASRNDPIQPPPTAADVDSPTPSTPTEGKGKLSLGAFLRIRPSPSETSAYSPYLTVLTDNSVLMTDPSSSQNQPSLRRLTNSSPPSSSVYSFTHIFPPETSQSNFFKEAALPLVQDLLSGENGLIFAYGVTNSGKTYTVQGGKEPGQAGLLPRTVDAVFNSIQGKISNAPLRPVRLSSVEFDPSATAANHTAFDIPTSDEVLAELLPDHTATADGDHDTSGLFTSPRLEIISAPTLELEVDEQYEYAVWVSFVEIYNEKIYDLLGGNEEAGQQLDRTNSKQRLPSSSSGGTISRSKAFTSLLGNRISTMVSSFSLTHQLTSALTSSSSGTPVVTRKALSLRTDSSSLRNGKYVAGLNEIRVRSAEEAKKVIQMGQINRRVFGTLANKQSSRSHAVFSIRMIRVKKGADVQKDPSAVHTSRLSFVDLAGSERHKNTQSAGDRLKEAGSINKSLMVLGQCLEVMRNNQKRMARGSSYGENVAPRPDNKATIVPFWYSKLTELFQDYFEGDGKAVMIVNVNPYDTGFDENSHVMKFAALARDVTTNVAQNKAPVGVVIAPTMAPKAPPKIPPARRTVSIVVAPKDGPSKETLWEVAEEEEDEPEEPRDDLVDQLFDIIEELKSKLYDAELRFAMAEIEIREEVTREFEERIQEMEANFTKRRAEDEEENEAKMDRKIDLLYKAGLLGGQRGGVSGADFQEEDDVDTSLIVDEEEEEAEDETDREISPSPPEAKRRTIKSERVSDASLGSELATEGSTVASDSETNDASQLEEAEGASESDGTATDGEWLPPPKTPGNQVIHSDPESEDEDKSSANHISSVPKSSEKTKGKAIDRQSDVLKVSKNARSSGGKKTPRLVPLPSHDVSVVYTPVIRPKGRDSERLSDESDDSEPHNMHGVTGTEGEGNLEAPIVKKKKRFEKSGSPRSDIHPLD</sequence>
<dbReference type="PRINTS" id="PR00380">
    <property type="entry name" value="KINESINHEAVY"/>
</dbReference>
<dbReference type="InterPro" id="IPR027640">
    <property type="entry name" value="Kinesin-like_fam"/>
</dbReference>
<accession>A0A0C3L289</accession>
<feature type="region of interest" description="Disordered" evidence="7">
    <location>
        <begin position="142"/>
        <end position="163"/>
    </location>
</feature>
<keyword evidence="3 5" id="KW-0067">ATP-binding</keyword>